<dbReference type="InterPro" id="IPR046342">
    <property type="entry name" value="CBS_dom_sf"/>
</dbReference>
<keyword evidence="5" id="KW-1185">Reference proteome</keyword>
<dbReference type="AlphaFoldDB" id="A0A437Q4F1"/>
<gene>
    <name evidence="4" type="ORF">EOE65_16455</name>
</gene>
<dbReference type="PROSITE" id="PS51371">
    <property type="entry name" value="CBS"/>
    <property type="match status" value="2"/>
</dbReference>
<dbReference type="InterPro" id="IPR051257">
    <property type="entry name" value="Diverse_CBS-Domain"/>
</dbReference>
<dbReference type="PANTHER" id="PTHR43080:SF2">
    <property type="entry name" value="CBS DOMAIN-CONTAINING PROTEIN"/>
    <property type="match status" value="1"/>
</dbReference>
<dbReference type="Proteomes" id="UP000282818">
    <property type="component" value="Unassembled WGS sequence"/>
</dbReference>
<sequence length="200" mass="22417">MFQEFRHIRLQEITDVTHLLTPAQLQAQVGLHSPAVDVMTDFEHTEPVTVSQNMQVDDALEYMKHQHVRLLFTLDESGDVAGVISARDIMGRRVISCMETRGLAREDVQVKHIMMPRDQLQALTHEQVQHAKIGDVMLTLKDSGGQHVLVIDTSLAGVKRIRGIISASDISRLLKIGFDVMYEAKSFADIERVLGHGVEV</sequence>
<evidence type="ECO:0000256" key="1">
    <source>
        <dbReference type="ARBA" id="ARBA00023122"/>
    </source>
</evidence>
<dbReference type="PANTHER" id="PTHR43080">
    <property type="entry name" value="CBS DOMAIN-CONTAINING PROTEIN CBSX3, MITOCHONDRIAL"/>
    <property type="match status" value="1"/>
</dbReference>
<organism evidence="4 5">
    <name type="scientific">Neptunomonas marina</name>
    <dbReference type="NCBI Taxonomy" id="1815562"/>
    <lineage>
        <taxon>Bacteria</taxon>
        <taxon>Pseudomonadati</taxon>
        <taxon>Pseudomonadota</taxon>
        <taxon>Gammaproteobacteria</taxon>
        <taxon>Oceanospirillales</taxon>
        <taxon>Oceanospirillaceae</taxon>
        <taxon>Neptunomonas</taxon>
    </lineage>
</organism>
<evidence type="ECO:0000259" key="3">
    <source>
        <dbReference type="PROSITE" id="PS51371"/>
    </source>
</evidence>
<dbReference type="SUPFAM" id="SSF54631">
    <property type="entry name" value="CBS-domain pair"/>
    <property type="match status" value="1"/>
</dbReference>
<dbReference type="Pfam" id="PF00571">
    <property type="entry name" value="CBS"/>
    <property type="match status" value="1"/>
</dbReference>
<evidence type="ECO:0000313" key="5">
    <source>
        <dbReference type="Proteomes" id="UP000282818"/>
    </source>
</evidence>
<comment type="caution">
    <text evidence="4">The sequence shown here is derived from an EMBL/GenBank/DDBJ whole genome shotgun (WGS) entry which is preliminary data.</text>
</comment>
<evidence type="ECO:0000313" key="4">
    <source>
        <dbReference type="EMBL" id="RVU29362.1"/>
    </source>
</evidence>
<feature type="domain" description="CBS" evidence="3">
    <location>
        <begin position="39"/>
        <end position="100"/>
    </location>
</feature>
<dbReference type="RefSeq" id="WP_127695758.1">
    <property type="nucleotide sequence ID" value="NZ_SACQ01000010.1"/>
</dbReference>
<reference evidence="4 5" key="1">
    <citation type="submission" date="2019-01" db="EMBL/GenBank/DDBJ databases">
        <authorList>
            <person name="Chen W.-M."/>
        </authorList>
    </citation>
    <scope>NUCLEOTIDE SEQUENCE [LARGE SCALE GENOMIC DNA]</scope>
    <source>
        <strain evidence="4 5">HPM-16</strain>
    </source>
</reference>
<dbReference type="Gene3D" id="3.10.580.10">
    <property type="entry name" value="CBS-domain"/>
    <property type="match status" value="1"/>
</dbReference>
<feature type="domain" description="CBS" evidence="3">
    <location>
        <begin position="114"/>
        <end position="180"/>
    </location>
</feature>
<name>A0A437Q4F1_9GAMM</name>
<accession>A0A437Q4F1</accession>
<keyword evidence="1 2" id="KW-0129">CBS domain</keyword>
<evidence type="ECO:0000256" key="2">
    <source>
        <dbReference type="PROSITE-ProRule" id="PRU00703"/>
    </source>
</evidence>
<dbReference type="InterPro" id="IPR000644">
    <property type="entry name" value="CBS_dom"/>
</dbReference>
<protein>
    <submittedName>
        <fullName evidence="4">CBS domain-containing protein</fullName>
    </submittedName>
</protein>
<dbReference type="EMBL" id="SACQ01000010">
    <property type="protein sequence ID" value="RVU29362.1"/>
    <property type="molecule type" value="Genomic_DNA"/>
</dbReference>
<proteinExistence type="predicted"/>